<dbReference type="RefSeq" id="WP_340356394.1">
    <property type="nucleotide sequence ID" value="NZ_JBBKZU010000003.1"/>
</dbReference>
<proteinExistence type="predicted"/>
<gene>
    <name evidence="1" type="ORF">WKW77_08365</name>
</gene>
<dbReference type="Proteomes" id="UP001365846">
    <property type="component" value="Unassembled WGS sequence"/>
</dbReference>
<organism evidence="1 2">
    <name type="scientific">Variovorax ureilyticus</name>
    <dbReference type="NCBI Taxonomy" id="1836198"/>
    <lineage>
        <taxon>Bacteria</taxon>
        <taxon>Pseudomonadati</taxon>
        <taxon>Pseudomonadota</taxon>
        <taxon>Betaproteobacteria</taxon>
        <taxon>Burkholderiales</taxon>
        <taxon>Comamonadaceae</taxon>
        <taxon>Variovorax</taxon>
    </lineage>
</organism>
<reference evidence="1 2" key="1">
    <citation type="submission" date="2024-03" db="EMBL/GenBank/DDBJ databases">
        <title>Novel species of the genus Variovorax.</title>
        <authorList>
            <person name="Liu Q."/>
            <person name="Xin Y.-H."/>
        </authorList>
    </citation>
    <scope>NUCLEOTIDE SEQUENCE [LARGE SCALE GENOMIC DNA]</scope>
    <source>
        <strain evidence="1 2">KACC 18899</strain>
    </source>
</reference>
<accession>A0ABU8VBQ0</accession>
<evidence type="ECO:0000313" key="1">
    <source>
        <dbReference type="EMBL" id="MEJ8811080.1"/>
    </source>
</evidence>
<keyword evidence="2" id="KW-1185">Reference proteome</keyword>
<comment type="caution">
    <text evidence="1">The sequence shown here is derived from an EMBL/GenBank/DDBJ whole genome shotgun (WGS) entry which is preliminary data.</text>
</comment>
<dbReference type="EMBL" id="JBBKZU010000003">
    <property type="protein sequence ID" value="MEJ8811080.1"/>
    <property type="molecule type" value="Genomic_DNA"/>
</dbReference>
<sequence>MSQRSRRLKIIKLARPSTGAMLQHAASAALALAIIAGAHSVSVLLHL</sequence>
<evidence type="ECO:0000313" key="2">
    <source>
        <dbReference type="Proteomes" id="UP001365846"/>
    </source>
</evidence>
<name>A0ABU8VBQ0_9BURK</name>
<protein>
    <submittedName>
        <fullName evidence="1">Uncharacterized protein</fullName>
    </submittedName>
</protein>